<dbReference type="Proteomes" id="UP000006426">
    <property type="component" value="Plasmid pmppla107"/>
</dbReference>
<evidence type="ECO:0000313" key="3">
    <source>
        <dbReference type="Proteomes" id="UP000006426"/>
    </source>
</evidence>
<feature type="compositionally biased region" description="Basic and acidic residues" evidence="1">
    <location>
        <begin position="237"/>
        <end position="255"/>
    </location>
</feature>
<gene>
    <name evidence="2" type="ORF">PLA107_030345</name>
</gene>
<dbReference type="RefSeq" id="WP_005742267.1">
    <property type="nucleotide sequence ID" value="NZ_CP031226.1"/>
</dbReference>
<proteinExistence type="predicted"/>
<protein>
    <submittedName>
        <fullName evidence="2">Uncharacterized protein</fullName>
    </submittedName>
</protein>
<accession>A0AAD0M591</accession>
<geneLocation type="plasmid" evidence="3">
    <name>pmppla107</name>
</geneLocation>
<dbReference type="GeneID" id="39474363"/>
<evidence type="ECO:0000256" key="1">
    <source>
        <dbReference type="SAM" id="MobiDB-lite"/>
    </source>
</evidence>
<reference evidence="2 3" key="1">
    <citation type="journal article" date="2011" name="PLoS Pathog.">
        <title>Dynamic evolution of pathogenicity revealed by sequencing and comparative genomics of 19 Pseudomonas syringae isolates.</title>
        <authorList>
            <person name="Baltrus D.A."/>
            <person name="Nishimura M.T."/>
            <person name="Romanchuk A."/>
            <person name="Chang J.H."/>
            <person name="Mukhtar M.S."/>
            <person name="Cherkis K."/>
            <person name="Roach J."/>
            <person name="Grant S.R."/>
            <person name="Jones C.D."/>
            <person name="Dangl J.L."/>
        </authorList>
    </citation>
    <scope>NUCLEOTIDE SEQUENCE [LARGE SCALE GENOMIC DNA]</scope>
    <source>
        <strain evidence="2 3">M301315</strain>
    </source>
</reference>
<feature type="region of interest" description="Disordered" evidence="1">
    <location>
        <begin position="218"/>
        <end position="255"/>
    </location>
</feature>
<dbReference type="AlphaFoldDB" id="A0AAD0M591"/>
<keyword evidence="2" id="KW-0614">Plasmid</keyword>
<organism evidence="2 3">
    <name type="scientific">Pseudomonas amygdali pv. lachrymans str. M301315</name>
    <dbReference type="NCBI Taxonomy" id="629260"/>
    <lineage>
        <taxon>Bacteria</taxon>
        <taxon>Pseudomonadati</taxon>
        <taxon>Pseudomonadota</taxon>
        <taxon>Gammaproteobacteria</taxon>
        <taxon>Pseudomonadales</taxon>
        <taxon>Pseudomonadaceae</taxon>
        <taxon>Pseudomonas</taxon>
        <taxon>Pseudomonas amygdali</taxon>
    </lineage>
</organism>
<name>A0AAD0M591_PSEAV</name>
<dbReference type="EMBL" id="CP031226">
    <property type="protein sequence ID" value="AXH59529.1"/>
    <property type="molecule type" value="Genomic_DNA"/>
</dbReference>
<sequence length="255" mass="28145">MSYDDDNDGGFGARHFDQLTTAGLFSASNTLSDANQRIREFEENNKGDIRDTCLRDAQAFEAGVGNVLGDYYRDGEMVHLTTHMSNFAFIGSLLVMSLKVMERYSLAMGNLRSIASELENLINITTHQVDAEGHHDFNLFSGMIDNGAKDDLVEMVSEALSEAIDPNVLKTIVEQAADMALLSTESPQHHLQRELIGLVNGKLMERVAAKLMADMEREAKAATATPSTSGNPFSLKGQERRERPSFLRVVDGKKE</sequence>
<evidence type="ECO:0000313" key="2">
    <source>
        <dbReference type="EMBL" id="AXH59529.1"/>
    </source>
</evidence>